<feature type="signal peptide" evidence="1">
    <location>
        <begin position="1"/>
        <end position="21"/>
    </location>
</feature>
<comment type="caution">
    <text evidence="2">The sequence shown here is derived from an EMBL/GenBank/DDBJ whole genome shotgun (WGS) entry which is preliminary data.</text>
</comment>
<proteinExistence type="predicted"/>
<dbReference type="AlphaFoldDB" id="A0A935CC37"/>
<feature type="chain" id="PRO_5037691591" description="Outer membrane protein beta-barrel domain-containing protein" evidence="1">
    <location>
        <begin position="22"/>
        <end position="270"/>
    </location>
</feature>
<keyword evidence="3" id="KW-1185">Reference proteome</keyword>
<name>A0A935CC37_9BACT</name>
<protein>
    <recommendedName>
        <fullName evidence="4">Outer membrane protein beta-barrel domain-containing protein</fullName>
    </recommendedName>
</protein>
<accession>A0A935CC37</accession>
<evidence type="ECO:0008006" key="4">
    <source>
        <dbReference type="Google" id="ProtNLM"/>
    </source>
</evidence>
<reference evidence="2" key="1">
    <citation type="submission" date="2021-01" db="EMBL/GenBank/DDBJ databases">
        <title>Marivirga aurantiaca sp. nov., isolated from intertidal surface sediments.</title>
        <authorList>
            <person name="Zhang M."/>
        </authorList>
    </citation>
    <scope>NUCLEOTIDE SEQUENCE</scope>
    <source>
        <strain evidence="2">S37H4</strain>
    </source>
</reference>
<dbReference type="RefSeq" id="WP_201431421.1">
    <property type="nucleotide sequence ID" value="NZ_JAEQBW010000005.1"/>
</dbReference>
<evidence type="ECO:0000313" key="2">
    <source>
        <dbReference type="EMBL" id="MBK6265738.1"/>
    </source>
</evidence>
<dbReference type="Proteomes" id="UP000611723">
    <property type="component" value="Unassembled WGS sequence"/>
</dbReference>
<organism evidence="2 3">
    <name type="scientific">Marivirga aurantiaca</name>
    <dbReference type="NCBI Taxonomy" id="2802615"/>
    <lineage>
        <taxon>Bacteria</taxon>
        <taxon>Pseudomonadati</taxon>
        <taxon>Bacteroidota</taxon>
        <taxon>Cytophagia</taxon>
        <taxon>Cytophagales</taxon>
        <taxon>Marivirgaceae</taxon>
        <taxon>Marivirga</taxon>
    </lineage>
</organism>
<evidence type="ECO:0000256" key="1">
    <source>
        <dbReference type="SAM" id="SignalP"/>
    </source>
</evidence>
<dbReference type="EMBL" id="JAEQBW010000005">
    <property type="protein sequence ID" value="MBK6265738.1"/>
    <property type="molecule type" value="Genomic_DNA"/>
</dbReference>
<gene>
    <name evidence="2" type="ORF">JKA74_11880</name>
</gene>
<keyword evidence="1" id="KW-0732">Signal</keyword>
<evidence type="ECO:0000313" key="3">
    <source>
        <dbReference type="Proteomes" id="UP000611723"/>
    </source>
</evidence>
<sequence length="270" mass="30715">MNKRLILSVIVSFLASSSLFAQVEETVPPLRNTHFITGLGGSYVNIIDQGISPLLYKGIGGGVVLGHLHETSRSIAQSTARFDFNNPNNSINGTDMYTFRLEGLYQHFFQLKNQSGKKLKILPGISGLGRWVLRDKLSYTNNKQHVETRFSLAPALLIKRPFQLWKRDFEIGMFSQLPLVTYATRPLFASTRFPASVNQDEIKFFDYLKKGEVVSLGSYFRLSAQTYLLYSFKNGNALRLDYFWMFESYNALNPIRTGEHGLMISTFLKL</sequence>